<dbReference type="InterPro" id="IPR029063">
    <property type="entry name" value="SAM-dependent_MTases_sf"/>
</dbReference>
<reference evidence="2 3" key="1">
    <citation type="submission" date="2015-07" db="EMBL/GenBank/DDBJ databases">
        <title>Whole genome sequencing of Bosea vaviloviae isolated from cave pool.</title>
        <authorList>
            <person name="Tan N.E.H."/>
            <person name="Lee Y.P."/>
            <person name="Gan H.M."/>
            <person name="Barton H."/>
            <person name="Savka M.A."/>
        </authorList>
    </citation>
    <scope>NUCLEOTIDE SEQUENCE [LARGE SCALE GENOMIC DNA]</scope>
    <source>
        <strain evidence="2 3">SD260</strain>
    </source>
</reference>
<feature type="domain" description="Methyltransferase" evidence="1">
    <location>
        <begin position="57"/>
        <end position="150"/>
    </location>
</feature>
<keyword evidence="2" id="KW-0489">Methyltransferase</keyword>
<dbReference type="CDD" id="cd02440">
    <property type="entry name" value="AdoMet_MTases"/>
    <property type="match status" value="1"/>
</dbReference>
<dbReference type="Proteomes" id="UP000037822">
    <property type="component" value="Unassembled WGS sequence"/>
</dbReference>
<keyword evidence="2" id="KW-0808">Transferase</keyword>
<dbReference type="PANTHER" id="PTHR43464:SF58">
    <property type="entry name" value="BLR7975 PROTEIN"/>
    <property type="match status" value="1"/>
</dbReference>
<dbReference type="EMBL" id="LGSZ01000028">
    <property type="protein sequence ID" value="KPH81645.1"/>
    <property type="molecule type" value="Genomic_DNA"/>
</dbReference>
<sequence>MTTDCIQPGRNAADSFKNAEAIANYAEGPPRFVPGFEALHRMTAILLAENAPATARVLVLGAGGGLELSTLARAQPGWSFVGVDPSQPMLDLASKSLGPLMARIELVHGYIDDAPAGPFDAATCLLTLHFLDAAERLRTTQAIHARLKPGAPFVAAHSSFPQDPASRPTWLSRYAAYAVAAGASPEQAASARVAVDGHLDLLDPGEDEAILRDAGFSDVAMFYAAFTWRGWTARA</sequence>
<protein>
    <submittedName>
        <fullName evidence="2">Methyltransferase</fullName>
    </submittedName>
</protein>
<keyword evidence="3" id="KW-1185">Reference proteome</keyword>
<dbReference type="RefSeq" id="WP_054208484.1">
    <property type="nucleotide sequence ID" value="NZ_LGSZ01000028.1"/>
</dbReference>
<comment type="caution">
    <text evidence="2">The sequence shown here is derived from an EMBL/GenBank/DDBJ whole genome shotgun (WGS) entry which is preliminary data.</text>
</comment>
<proteinExistence type="predicted"/>
<name>A0A0N0MC22_9HYPH</name>
<dbReference type="SUPFAM" id="SSF53335">
    <property type="entry name" value="S-adenosyl-L-methionine-dependent methyltransferases"/>
    <property type="match status" value="1"/>
</dbReference>
<accession>A0A0N0MC22</accession>
<dbReference type="PATRIC" id="fig|1526658.3.peg.2255"/>
<dbReference type="AlphaFoldDB" id="A0A0N0MC22"/>
<dbReference type="OrthoDB" id="213472at2"/>
<dbReference type="Pfam" id="PF13649">
    <property type="entry name" value="Methyltransf_25"/>
    <property type="match status" value="1"/>
</dbReference>
<gene>
    <name evidence="2" type="ORF">AE618_07885</name>
</gene>
<organism evidence="2 3">
    <name type="scientific">Bosea vaviloviae</name>
    <dbReference type="NCBI Taxonomy" id="1526658"/>
    <lineage>
        <taxon>Bacteria</taxon>
        <taxon>Pseudomonadati</taxon>
        <taxon>Pseudomonadota</taxon>
        <taxon>Alphaproteobacteria</taxon>
        <taxon>Hyphomicrobiales</taxon>
        <taxon>Boseaceae</taxon>
        <taxon>Bosea</taxon>
    </lineage>
</organism>
<evidence type="ECO:0000313" key="3">
    <source>
        <dbReference type="Proteomes" id="UP000037822"/>
    </source>
</evidence>
<dbReference type="Gene3D" id="3.40.50.150">
    <property type="entry name" value="Vaccinia Virus protein VP39"/>
    <property type="match status" value="1"/>
</dbReference>
<dbReference type="GO" id="GO:0032259">
    <property type="term" value="P:methylation"/>
    <property type="evidence" value="ECO:0007669"/>
    <property type="project" value="UniProtKB-KW"/>
</dbReference>
<evidence type="ECO:0000259" key="1">
    <source>
        <dbReference type="Pfam" id="PF13649"/>
    </source>
</evidence>
<dbReference type="InterPro" id="IPR041698">
    <property type="entry name" value="Methyltransf_25"/>
</dbReference>
<dbReference type="GO" id="GO:0008168">
    <property type="term" value="F:methyltransferase activity"/>
    <property type="evidence" value="ECO:0007669"/>
    <property type="project" value="UniProtKB-KW"/>
</dbReference>
<evidence type="ECO:0000313" key="2">
    <source>
        <dbReference type="EMBL" id="KPH81645.1"/>
    </source>
</evidence>
<dbReference type="PANTHER" id="PTHR43464">
    <property type="entry name" value="METHYLTRANSFERASE"/>
    <property type="match status" value="1"/>
</dbReference>